<comment type="caution">
    <text evidence="1">The sequence shown here is derived from an EMBL/GenBank/DDBJ whole genome shotgun (WGS) entry which is preliminary data.</text>
</comment>
<feature type="non-terminal residue" evidence="1">
    <location>
        <position position="68"/>
    </location>
</feature>
<proteinExistence type="predicted"/>
<keyword evidence="2" id="KW-1185">Reference proteome</keyword>
<protein>
    <submittedName>
        <fullName evidence="1">Uncharacterized protein</fullName>
    </submittedName>
</protein>
<reference evidence="2" key="1">
    <citation type="journal article" date="2019" name="Int. J. Syst. Evol. Microbiol.">
        <title>The Global Catalogue of Microorganisms (GCM) 10K type strain sequencing project: providing services to taxonomists for standard genome sequencing and annotation.</title>
        <authorList>
            <consortium name="The Broad Institute Genomics Platform"/>
            <consortium name="The Broad Institute Genome Sequencing Center for Infectious Disease"/>
            <person name="Wu L."/>
            <person name="Ma J."/>
        </authorList>
    </citation>
    <scope>NUCLEOTIDE SEQUENCE [LARGE SCALE GENOMIC DNA]</scope>
    <source>
        <strain evidence="2">JCM 31486</strain>
    </source>
</reference>
<sequence length="68" mass="7588">MSEDALHDFELAAMGVRTVMDSAFDEVLWVDYLDLELAKSLLGNYIVGLSQQYLAFAYVRSGGLARQL</sequence>
<accession>A0ABW3MLF7</accession>
<evidence type="ECO:0000313" key="1">
    <source>
        <dbReference type="EMBL" id="MFD1051453.1"/>
    </source>
</evidence>
<organism evidence="1 2">
    <name type="scientific">Kibdelosporangium lantanae</name>
    <dbReference type="NCBI Taxonomy" id="1497396"/>
    <lineage>
        <taxon>Bacteria</taxon>
        <taxon>Bacillati</taxon>
        <taxon>Actinomycetota</taxon>
        <taxon>Actinomycetes</taxon>
        <taxon>Pseudonocardiales</taxon>
        <taxon>Pseudonocardiaceae</taxon>
        <taxon>Kibdelosporangium</taxon>
    </lineage>
</organism>
<name>A0ABW3MLF7_9PSEU</name>
<evidence type="ECO:0000313" key="2">
    <source>
        <dbReference type="Proteomes" id="UP001597045"/>
    </source>
</evidence>
<dbReference type="Proteomes" id="UP001597045">
    <property type="component" value="Unassembled WGS sequence"/>
</dbReference>
<dbReference type="EMBL" id="JBHTIS010003610">
    <property type="protein sequence ID" value="MFD1051453.1"/>
    <property type="molecule type" value="Genomic_DNA"/>
</dbReference>
<gene>
    <name evidence="1" type="ORF">ACFQ1S_40870</name>
</gene>